<protein>
    <submittedName>
        <fullName evidence="2">SFRICE_016746</fullName>
    </submittedName>
</protein>
<evidence type="ECO:0000313" key="2">
    <source>
        <dbReference type="EMBL" id="SOQ44952.1"/>
    </source>
</evidence>
<reference evidence="2" key="1">
    <citation type="submission" date="2016-07" db="EMBL/GenBank/DDBJ databases">
        <authorList>
            <person name="Bretaudeau A."/>
        </authorList>
    </citation>
    <scope>NUCLEOTIDE SEQUENCE</scope>
    <source>
        <strain evidence="2">Rice</strain>
        <tissue evidence="2">Whole body</tissue>
    </source>
</reference>
<accession>A0A2H1VWR5</accession>
<feature type="signal peptide" evidence="1">
    <location>
        <begin position="1"/>
        <end position="18"/>
    </location>
</feature>
<organism evidence="2">
    <name type="scientific">Spodoptera frugiperda</name>
    <name type="common">Fall armyworm</name>
    <dbReference type="NCBI Taxonomy" id="7108"/>
    <lineage>
        <taxon>Eukaryota</taxon>
        <taxon>Metazoa</taxon>
        <taxon>Ecdysozoa</taxon>
        <taxon>Arthropoda</taxon>
        <taxon>Hexapoda</taxon>
        <taxon>Insecta</taxon>
        <taxon>Pterygota</taxon>
        <taxon>Neoptera</taxon>
        <taxon>Endopterygota</taxon>
        <taxon>Lepidoptera</taxon>
        <taxon>Glossata</taxon>
        <taxon>Ditrysia</taxon>
        <taxon>Noctuoidea</taxon>
        <taxon>Noctuidae</taxon>
        <taxon>Amphipyrinae</taxon>
        <taxon>Spodoptera</taxon>
    </lineage>
</organism>
<evidence type="ECO:0000256" key="1">
    <source>
        <dbReference type="SAM" id="SignalP"/>
    </source>
</evidence>
<proteinExistence type="predicted"/>
<gene>
    <name evidence="2" type="ORF">SFRICE_016746</name>
</gene>
<name>A0A2H1VWR5_SPOFR</name>
<keyword evidence="1" id="KW-0732">Signal</keyword>
<feature type="chain" id="PRO_5013857060" evidence="1">
    <location>
        <begin position="19"/>
        <end position="75"/>
    </location>
</feature>
<dbReference type="EMBL" id="ODYU01004748">
    <property type="protein sequence ID" value="SOQ44952.1"/>
    <property type="molecule type" value="Genomic_DNA"/>
</dbReference>
<sequence length="75" mass="7812">MAGFVAFLILTLVAHTFAAPANYGTATASHGSISAGVVEGGTFGDGAFSINARKEEKESNPFCKVLQLFIKSQDC</sequence>
<dbReference type="AlphaFoldDB" id="A0A2H1VWR5"/>